<evidence type="ECO:0000259" key="7">
    <source>
        <dbReference type="Pfam" id="PF14833"/>
    </source>
</evidence>
<dbReference type="InterPro" id="IPR029154">
    <property type="entry name" value="HIBADH-like_NADP-bd"/>
</dbReference>
<dbReference type="PIRSF" id="PIRSF000103">
    <property type="entry name" value="HIBADH"/>
    <property type="match status" value="1"/>
</dbReference>
<keyword evidence="9" id="KW-1185">Reference proteome</keyword>
<protein>
    <submittedName>
        <fullName evidence="8">NAD(P)-dependent oxidoreductase</fullName>
    </submittedName>
</protein>
<dbReference type="GO" id="GO:0050661">
    <property type="term" value="F:NADP binding"/>
    <property type="evidence" value="ECO:0007669"/>
    <property type="project" value="InterPro"/>
</dbReference>
<dbReference type="GO" id="GO:0016491">
    <property type="term" value="F:oxidoreductase activity"/>
    <property type="evidence" value="ECO:0007669"/>
    <property type="project" value="UniProtKB-KW"/>
</dbReference>
<dbReference type="Pfam" id="PF14833">
    <property type="entry name" value="NAD_binding_11"/>
    <property type="match status" value="1"/>
</dbReference>
<dbReference type="GO" id="GO:0016054">
    <property type="term" value="P:organic acid catabolic process"/>
    <property type="evidence" value="ECO:0007669"/>
    <property type="project" value="UniProtKB-ARBA"/>
</dbReference>
<evidence type="ECO:0000313" key="9">
    <source>
        <dbReference type="Proteomes" id="UP000515480"/>
    </source>
</evidence>
<feature type="domain" description="6-phosphogluconate dehydrogenase NADP-binding" evidence="6">
    <location>
        <begin position="3"/>
        <end position="161"/>
    </location>
</feature>
<dbReference type="Gene3D" id="3.40.50.720">
    <property type="entry name" value="NAD(P)-binding Rossmann-like Domain"/>
    <property type="match status" value="1"/>
</dbReference>
<evidence type="ECO:0000259" key="6">
    <source>
        <dbReference type="Pfam" id="PF03446"/>
    </source>
</evidence>
<organism evidence="8 9">
    <name type="scientific">Selenomonas timonae</name>
    <dbReference type="NCBI Taxonomy" id="2754044"/>
    <lineage>
        <taxon>Bacteria</taxon>
        <taxon>Bacillati</taxon>
        <taxon>Bacillota</taxon>
        <taxon>Negativicutes</taxon>
        <taxon>Selenomonadales</taxon>
        <taxon>Selenomonadaceae</taxon>
        <taxon>Selenomonas</taxon>
    </lineage>
</organism>
<dbReference type="SUPFAM" id="SSF48179">
    <property type="entry name" value="6-phosphogluconate dehydrogenase C-terminal domain-like"/>
    <property type="match status" value="1"/>
</dbReference>
<dbReference type="Pfam" id="PF03446">
    <property type="entry name" value="NAD_binding_2"/>
    <property type="match status" value="1"/>
</dbReference>
<evidence type="ECO:0000256" key="4">
    <source>
        <dbReference type="PIRSR" id="PIRSR000103-1"/>
    </source>
</evidence>
<dbReference type="EMBL" id="CP060204">
    <property type="protein sequence ID" value="QNH53668.1"/>
    <property type="molecule type" value="Genomic_DNA"/>
</dbReference>
<dbReference type="PANTHER" id="PTHR43060">
    <property type="entry name" value="3-HYDROXYISOBUTYRATE DEHYDROGENASE-LIKE 1, MITOCHONDRIAL-RELATED"/>
    <property type="match status" value="1"/>
</dbReference>
<proteinExistence type="inferred from homology"/>
<accession>A0A7G7VHS5</accession>
<dbReference type="InterPro" id="IPR015815">
    <property type="entry name" value="HIBADH-related"/>
</dbReference>
<sequence length="286" mass="29967">MKKIGFIGLGIMGAAMAGHLMDAGYELTVYNRTKSKADALVARGAKYADSPGACARGQDAVITMVGYPKDVEEIYLGTDGILANLKAGAYTADMTTSSPALAERIYAEAKKRDIHALDAPVTGGDMGARNATLNILVGGDEDDFNAMQPVFAAMGKNIVYEGAAGAGQKTKAANQIAVAGALAGACEAFAYARAAGLDLEKVYASISGGAASSFQMSNMIRMALDGNFAPGFMIKHFVKDMTIGAKTSKEYGMTLPILEQILREARTLEERGGGADGTQSLLRYYE</sequence>
<dbReference type="InterPro" id="IPR006115">
    <property type="entry name" value="6PGDH_NADP-bd"/>
</dbReference>
<keyword evidence="3" id="KW-0520">NAD</keyword>
<evidence type="ECO:0000256" key="1">
    <source>
        <dbReference type="ARBA" id="ARBA00009080"/>
    </source>
</evidence>
<dbReference type="Proteomes" id="UP000515480">
    <property type="component" value="Chromosome"/>
</dbReference>
<dbReference type="GO" id="GO:0051287">
    <property type="term" value="F:NAD binding"/>
    <property type="evidence" value="ECO:0007669"/>
    <property type="project" value="InterPro"/>
</dbReference>
<dbReference type="SUPFAM" id="SSF51735">
    <property type="entry name" value="NAD(P)-binding Rossmann-fold domains"/>
    <property type="match status" value="1"/>
</dbReference>
<evidence type="ECO:0000256" key="5">
    <source>
        <dbReference type="SAM" id="SignalP"/>
    </source>
</evidence>
<dbReference type="InterPro" id="IPR036291">
    <property type="entry name" value="NAD(P)-bd_dom_sf"/>
</dbReference>
<dbReference type="PROSITE" id="PS00895">
    <property type="entry name" value="3_HYDROXYISOBUT_DH"/>
    <property type="match status" value="1"/>
</dbReference>
<feature type="chain" id="PRO_5039181061" evidence="5">
    <location>
        <begin position="18"/>
        <end position="286"/>
    </location>
</feature>
<evidence type="ECO:0000313" key="8">
    <source>
        <dbReference type="EMBL" id="QNH53668.1"/>
    </source>
</evidence>
<dbReference type="RefSeq" id="WP_185979828.1">
    <property type="nucleotide sequence ID" value="NZ_CP060204.1"/>
</dbReference>
<gene>
    <name evidence="8" type="ORF">H1B31_07155</name>
</gene>
<dbReference type="KEGG" id="stim:H1B31_07155"/>
<dbReference type="Gene3D" id="1.10.1040.10">
    <property type="entry name" value="N-(1-d-carboxylethyl)-l-norvaline Dehydrogenase, domain 2"/>
    <property type="match status" value="1"/>
</dbReference>
<comment type="similarity">
    <text evidence="1">Belongs to the HIBADH-related family.</text>
</comment>
<dbReference type="InterPro" id="IPR013328">
    <property type="entry name" value="6PGD_dom2"/>
</dbReference>
<feature type="domain" description="3-hydroxyisobutyrate dehydrogenase-like NAD-binding" evidence="7">
    <location>
        <begin position="165"/>
        <end position="285"/>
    </location>
</feature>
<keyword evidence="2" id="KW-0560">Oxidoreductase</keyword>
<evidence type="ECO:0000256" key="2">
    <source>
        <dbReference type="ARBA" id="ARBA00023002"/>
    </source>
</evidence>
<dbReference type="InterPro" id="IPR008927">
    <property type="entry name" value="6-PGluconate_DH-like_C_sf"/>
</dbReference>
<feature type="signal peptide" evidence="5">
    <location>
        <begin position="1"/>
        <end position="17"/>
    </location>
</feature>
<keyword evidence="5" id="KW-0732">Signal</keyword>
<dbReference type="PANTHER" id="PTHR43060:SF15">
    <property type="entry name" value="3-HYDROXYISOBUTYRATE DEHYDROGENASE-LIKE 1, MITOCHONDRIAL-RELATED"/>
    <property type="match status" value="1"/>
</dbReference>
<dbReference type="InterPro" id="IPR002204">
    <property type="entry name" value="3-OH-isobutyrate_DH-rel_CS"/>
</dbReference>
<dbReference type="AlphaFoldDB" id="A0A7G7VHS5"/>
<evidence type="ECO:0000256" key="3">
    <source>
        <dbReference type="ARBA" id="ARBA00023027"/>
    </source>
</evidence>
<feature type="active site" evidence="4">
    <location>
        <position position="171"/>
    </location>
</feature>
<name>A0A7G7VHS5_9FIRM</name>
<reference evidence="8 9" key="1">
    <citation type="submission" date="2020-07" db="EMBL/GenBank/DDBJ databases">
        <title>Complete genome and description of Selenomonas timonensis sp. nov., a new bacterium isolated from a gingivitis subject.</title>
        <authorList>
            <person name="Antezack A."/>
        </authorList>
    </citation>
    <scope>NUCLEOTIDE SEQUENCE [LARGE SCALE GENOMIC DNA]</scope>
    <source>
        <strain evidence="8 9">Marseille-Q3039</strain>
    </source>
</reference>